<protein>
    <submittedName>
        <fullName evidence="1">Uncharacterized protein</fullName>
    </submittedName>
</protein>
<dbReference type="Proteomes" id="UP000252519">
    <property type="component" value="Unassembled WGS sequence"/>
</dbReference>
<comment type="caution">
    <text evidence="1">The sequence shown here is derived from an EMBL/GenBank/DDBJ whole genome shotgun (WGS) entry which is preliminary data.</text>
</comment>
<accession>A0A368GAL1</accession>
<sequence>MQGRVSYAGDNLIVMDTDKYHTEMCLVRVGPSDVNRHEYLVFAEATGKNACRSYHVFARNTDEFNRRYFDDVSDFMKNKKY</sequence>
<dbReference type="STRING" id="29170.A0A368GAL1"/>
<evidence type="ECO:0000313" key="1">
    <source>
        <dbReference type="EMBL" id="RCN40738.1"/>
    </source>
</evidence>
<name>A0A368GAL1_ANCCA</name>
<keyword evidence="2" id="KW-1185">Reference proteome</keyword>
<gene>
    <name evidence="1" type="ORF">ANCCAN_13318</name>
</gene>
<dbReference type="AlphaFoldDB" id="A0A368GAL1"/>
<proteinExistence type="predicted"/>
<reference evidence="1 2" key="1">
    <citation type="submission" date="2014-10" db="EMBL/GenBank/DDBJ databases">
        <title>Draft genome of the hookworm Ancylostoma caninum.</title>
        <authorList>
            <person name="Mitreva M."/>
        </authorList>
    </citation>
    <scope>NUCLEOTIDE SEQUENCE [LARGE SCALE GENOMIC DNA]</scope>
    <source>
        <strain evidence="1 2">Baltimore</strain>
    </source>
</reference>
<evidence type="ECO:0000313" key="2">
    <source>
        <dbReference type="Proteomes" id="UP000252519"/>
    </source>
</evidence>
<dbReference type="OrthoDB" id="5872422at2759"/>
<organism evidence="1 2">
    <name type="scientific">Ancylostoma caninum</name>
    <name type="common">Dog hookworm</name>
    <dbReference type="NCBI Taxonomy" id="29170"/>
    <lineage>
        <taxon>Eukaryota</taxon>
        <taxon>Metazoa</taxon>
        <taxon>Ecdysozoa</taxon>
        <taxon>Nematoda</taxon>
        <taxon>Chromadorea</taxon>
        <taxon>Rhabditida</taxon>
        <taxon>Rhabditina</taxon>
        <taxon>Rhabditomorpha</taxon>
        <taxon>Strongyloidea</taxon>
        <taxon>Ancylostomatidae</taxon>
        <taxon>Ancylostomatinae</taxon>
        <taxon>Ancylostoma</taxon>
    </lineage>
</organism>
<dbReference type="EMBL" id="JOJR01000270">
    <property type="protein sequence ID" value="RCN40738.1"/>
    <property type="molecule type" value="Genomic_DNA"/>
</dbReference>